<evidence type="ECO:0000256" key="1">
    <source>
        <dbReference type="SAM" id="Phobius"/>
    </source>
</evidence>
<dbReference type="Proteomes" id="UP000321234">
    <property type="component" value="Unassembled WGS sequence"/>
</dbReference>
<dbReference type="AlphaFoldDB" id="A0A5C8ZL00"/>
<name>A0A5C8ZL00_9ACTN</name>
<organism evidence="2 3">
    <name type="scientific">Quadrisphaera setariae</name>
    <dbReference type="NCBI Taxonomy" id="2593304"/>
    <lineage>
        <taxon>Bacteria</taxon>
        <taxon>Bacillati</taxon>
        <taxon>Actinomycetota</taxon>
        <taxon>Actinomycetes</taxon>
        <taxon>Kineosporiales</taxon>
        <taxon>Kineosporiaceae</taxon>
        <taxon>Quadrisphaera</taxon>
    </lineage>
</organism>
<keyword evidence="1" id="KW-0812">Transmembrane</keyword>
<dbReference type="EMBL" id="VKAC01000002">
    <property type="protein sequence ID" value="TXR57460.1"/>
    <property type="molecule type" value="Genomic_DNA"/>
</dbReference>
<accession>A0A5C8ZL00</accession>
<keyword evidence="3" id="KW-1185">Reference proteome</keyword>
<feature type="transmembrane region" description="Helical" evidence="1">
    <location>
        <begin position="21"/>
        <end position="42"/>
    </location>
</feature>
<dbReference type="RefSeq" id="WP_147925101.1">
    <property type="nucleotide sequence ID" value="NZ_VKAC01000002.1"/>
</dbReference>
<proteinExistence type="predicted"/>
<evidence type="ECO:0000313" key="2">
    <source>
        <dbReference type="EMBL" id="TXR57460.1"/>
    </source>
</evidence>
<keyword evidence="1" id="KW-0472">Membrane</keyword>
<protein>
    <submittedName>
        <fullName evidence="2">Uncharacterized protein</fullName>
    </submittedName>
</protein>
<sequence>MAAGTGRGGRGRSGTGRAFRSALVTIGLGVVLAVVVGVVVGLVQGDVARGLASWGSPVFFVAVVVAVYLAYVRGERRR</sequence>
<comment type="caution">
    <text evidence="2">The sequence shown here is derived from an EMBL/GenBank/DDBJ whole genome shotgun (WGS) entry which is preliminary data.</text>
</comment>
<keyword evidence="1" id="KW-1133">Transmembrane helix</keyword>
<evidence type="ECO:0000313" key="3">
    <source>
        <dbReference type="Proteomes" id="UP000321234"/>
    </source>
</evidence>
<reference evidence="2 3" key="1">
    <citation type="submission" date="2019-07" db="EMBL/GenBank/DDBJ databases">
        <title>Quadrisphaera sp. strain DD2A genome sequencing and assembly.</title>
        <authorList>
            <person name="Kim I."/>
        </authorList>
    </citation>
    <scope>NUCLEOTIDE SEQUENCE [LARGE SCALE GENOMIC DNA]</scope>
    <source>
        <strain evidence="2 3">DD2A</strain>
    </source>
</reference>
<gene>
    <name evidence="2" type="ORF">FMM08_04235</name>
</gene>
<feature type="transmembrane region" description="Helical" evidence="1">
    <location>
        <begin position="54"/>
        <end position="72"/>
    </location>
</feature>